<dbReference type="AlphaFoldDB" id="A0A146L0X9"/>
<dbReference type="EMBL" id="GDHC01016601">
    <property type="protein sequence ID" value="JAQ02028.1"/>
    <property type="molecule type" value="Transcribed_RNA"/>
</dbReference>
<name>A0A146L0X9_LYGHE</name>
<sequence length="138" mass="14312">NEALACFICVAVHCISAEVSRQIISAPSRNPCDSGFVLDSSGKCRRVFSSGSSTNQTASGSQSVVTVTNNTSNTGNDVTAGPSYTISTTTSSPYHSSNTSGGSNPSNIKPGSNSNRRSSVTSSTHRLPKKRARAIIII</sequence>
<feature type="non-terminal residue" evidence="2">
    <location>
        <position position="1"/>
    </location>
</feature>
<gene>
    <name evidence="2" type="ORF">g.20391</name>
</gene>
<accession>A0A146L0X9</accession>
<feature type="compositionally biased region" description="Low complexity" evidence="1">
    <location>
        <begin position="59"/>
        <end position="124"/>
    </location>
</feature>
<protein>
    <submittedName>
        <fullName evidence="2">Uncharacterized protein</fullName>
    </submittedName>
</protein>
<evidence type="ECO:0000313" key="2">
    <source>
        <dbReference type="EMBL" id="JAQ02028.1"/>
    </source>
</evidence>
<evidence type="ECO:0000256" key="1">
    <source>
        <dbReference type="SAM" id="MobiDB-lite"/>
    </source>
</evidence>
<reference evidence="2" key="1">
    <citation type="journal article" date="2016" name="Gigascience">
        <title>De novo construction of an expanded transcriptome assembly for the western tarnished plant bug, Lygus hesperus.</title>
        <authorList>
            <person name="Tassone E.E."/>
            <person name="Geib S.M."/>
            <person name="Hall B."/>
            <person name="Fabrick J.A."/>
            <person name="Brent C.S."/>
            <person name="Hull J.J."/>
        </authorList>
    </citation>
    <scope>NUCLEOTIDE SEQUENCE</scope>
</reference>
<proteinExistence type="predicted"/>
<feature type="compositionally biased region" description="Basic residues" evidence="1">
    <location>
        <begin position="126"/>
        <end position="138"/>
    </location>
</feature>
<feature type="region of interest" description="Disordered" evidence="1">
    <location>
        <begin position="50"/>
        <end position="138"/>
    </location>
</feature>
<organism evidence="2">
    <name type="scientific">Lygus hesperus</name>
    <name type="common">Western plant bug</name>
    <dbReference type="NCBI Taxonomy" id="30085"/>
    <lineage>
        <taxon>Eukaryota</taxon>
        <taxon>Metazoa</taxon>
        <taxon>Ecdysozoa</taxon>
        <taxon>Arthropoda</taxon>
        <taxon>Hexapoda</taxon>
        <taxon>Insecta</taxon>
        <taxon>Pterygota</taxon>
        <taxon>Neoptera</taxon>
        <taxon>Paraneoptera</taxon>
        <taxon>Hemiptera</taxon>
        <taxon>Heteroptera</taxon>
        <taxon>Panheteroptera</taxon>
        <taxon>Cimicomorpha</taxon>
        <taxon>Miridae</taxon>
        <taxon>Mirini</taxon>
        <taxon>Lygus</taxon>
    </lineage>
</organism>